<dbReference type="EMBL" id="JAELUP010000065">
    <property type="protein sequence ID" value="MBJ6362313.1"/>
    <property type="molecule type" value="Genomic_DNA"/>
</dbReference>
<dbReference type="AlphaFoldDB" id="A0A934J658"/>
<feature type="compositionally biased region" description="Basic residues" evidence="7">
    <location>
        <begin position="190"/>
        <end position="203"/>
    </location>
</feature>
<evidence type="ECO:0000256" key="2">
    <source>
        <dbReference type="ARBA" id="ARBA00006386"/>
    </source>
</evidence>
<evidence type="ECO:0000256" key="5">
    <source>
        <dbReference type="ARBA" id="ARBA00022989"/>
    </source>
</evidence>
<feature type="transmembrane region" description="Helical" evidence="8">
    <location>
        <begin position="296"/>
        <end position="316"/>
    </location>
</feature>
<dbReference type="InterPro" id="IPR052923">
    <property type="entry name" value="UPF0718"/>
</dbReference>
<protein>
    <submittedName>
        <fullName evidence="9">Permease</fullName>
    </submittedName>
</protein>
<feature type="transmembrane region" description="Helical" evidence="8">
    <location>
        <begin position="45"/>
        <end position="66"/>
    </location>
</feature>
<keyword evidence="5 8" id="KW-1133">Transmembrane helix</keyword>
<dbReference type="PANTHER" id="PTHR34184">
    <property type="entry name" value="UPF0718 PROTEIN YCGR"/>
    <property type="match status" value="1"/>
</dbReference>
<feature type="transmembrane region" description="Helical" evidence="8">
    <location>
        <begin position="151"/>
        <end position="171"/>
    </location>
</feature>
<evidence type="ECO:0000256" key="8">
    <source>
        <dbReference type="SAM" id="Phobius"/>
    </source>
</evidence>
<dbReference type="Pfam" id="PF03773">
    <property type="entry name" value="ArsP_1"/>
    <property type="match status" value="1"/>
</dbReference>
<gene>
    <name evidence="9" type="ORF">JFN88_13635</name>
</gene>
<dbReference type="InterPro" id="IPR005524">
    <property type="entry name" value="DUF318"/>
</dbReference>
<feature type="transmembrane region" description="Helical" evidence="8">
    <location>
        <begin position="121"/>
        <end position="145"/>
    </location>
</feature>
<sequence length="346" mass="38577">MSTFVLRWATPLVTLTCIGLMLLIVMNRDISFLRLDMSSLHSFKILFISLILEAFPFILLGVFASSLLQVFVSDRVIQQLAPKNPIAGVLFGSLLGILFPLCECGMIPVVRRLIHKGMPAYIGIVFILAGPILNPIVYTSTYTAFRSQPQIAYSRMGLAFAVTVVIGLLLYRFMRENPLKEIHSHRHAHHGYHHSDHHSHGQHHHDGGSARGNRMGSILAHASDEFFEMGKYLLFGALLTAFIQLAVSRETLLGIGEHPMLSNLFMMGFAFILSICSTSDAFVASSFNGTFNAGSLLAFLVFGAMIDFKNTLMLFSVFRAKIVLWIIALTFLLVLAGSYLFQYFFF</sequence>
<proteinExistence type="inferred from homology"/>
<keyword evidence="10" id="KW-1185">Reference proteome</keyword>
<accession>A0A934J658</accession>
<feature type="region of interest" description="Disordered" evidence="7">
    <location>
        <begin position="190"/>
        <end position="211"/>
    </location>
</feature>
<evidence type="ECO:0000256" key="4">
    <source>
        <dbReference type="ARBA" id="ARBA00022692"/>
    </source>
</evidence>
<feature type="transmembrane region" description="Helical" evidence="8">
    <location>
        <begin position="86"/>
        <end position="109"/>
    </location>
</feature>
<dbReference type="RefSeq" id="WP_199019835.1">
    <property type="nucleotide sequence ID" value="NZ_JAELUP010000065.1"/>
</dbReference>
<feature type="transmembrane region" description="Helical" evidence="8">
    <location>
        <begin position="322"/>
        <end position="345"/>
    </location>
</feature>
<feature type="transmembrane region" description="Helical" evidence="8">
    <location>
        <begin position="264"/>
        <end position="284"/>
    </location>
</feature>
<feature type="transmembrane region" description="Helical" evidence="8">
    <location>
        <begin position="232"/>
        <end position="252"/>
    </location>
</feature>
<evidence type="ECO:0000256" key="7">
    <source>
        <dbReference type="SAM" id="MobiDB-lite"/>
    </source>
</evidence>
<reference evidence="9" key="1">
    <citation type="submission" date="2020-12" db="EMBL/GenBank/DDBJ databases">
        <authorList>
            <person name="Huq M.A."/>
        </authorList>
    </citation>
    <scope>NUCLEOTIDE SEQUENCE</scope>
    <source>
        <strain evidence="9">MAHUQ-46</strain>
    </source>
</reference>
<comment type="caution">
    <text evidence="9">The sequence shown here is derived from an EMBL/GenBank/DDBJ whole genome shotgun (WGS) entry which is preliminary data.</text>
</comment>
<evidence type="ECO:0000313" key="10">
    <source>
        <dbReference type="Proteomes" id="UP000640274"/>
    </source>
</evidence>
<keyword evidence="3" id="KW-1003">Cell membrane</keyword>
<evidence type="ECO:0000256" key="6">
    <source>
        <dbReference type="ARBA" id="ARBA00023136"/>
    </source>
</evidence>
<dbReference type="GO" id="GO:0005886">
    <property type="term" value="C:plasma membrane"/>
    <property type="evidence" value="ECO:0007669"/>
    <property type="project" value="UniProtKB-SubCell"/>
</dbReference>
<evidence type="ECO:0000313" key="9">
    <source>
        <dbReference type="EMBL" id="MBJ6362313.1"/>
    </source>
</evidence>
<comment type="similarity">
    <text evidence="2">Belongs to the UPF0718 family.</text>
</comment>
<dbReference type="PANTHER" id="PTHR34184:SF4">
    <property type="entry name" value="UPF0718 PROTEIN YCGR"/>
    <property type="match status" value="1"/>
</dbReference>
<feature type="transmembrane region" description="Helical" evidence="8">
    <location>
        <begin position="6"/>
        <end position="25"/>
    </location>
</feature>
<keyword evidence="4 8" id="KW-0812">Transmembrane</keyword>
<comment type="subcellular location">
    <subcellularLocation>
        <location evidence="1">Cell membrane</location>
        <topology evidence="1">Multi-pass membrane protein</topology>
    </subcellularLocation>
</comment>
<evidence type="ECO:0000256" key="3">
    <source>
        <dbReference type="ARBA" id="ARBA00022475"/>
    </source>
</evidence>
<dbReference type="Proteomes" id="UP000640274">
    <property type="component" value="Unassembled WGS sequence"/>
</dbReference>
<name>A0A934J658_9BACL</name>
<organism evidence="9 10">
    <name type="scientific">Paenibacillus roseus</name>
    <dbReference type="NCBI Taxonomy" id="2798579"/>
    <lineage>
        <taxon>Bacteria</taxon>
        <taxon>Bacillati</taxon>
        <taxon>Bacillota</taxon>
        <taxon>Bacilli</taxon>
        <taxon>Bacillales</taxon>
        <taxon>Paenibacillaceae</taxon>
        <taxon>Paenibacillus</taxon>
    </lineage>
</organism>
<keyword evidence="6 8" id="KW-0472">Membrane</keyword>
<evidence type="ECO:0000256" key="1">
    <source>
        <dbReference type="ARBA" id="ARBA00004651"/>
    </source>
</evidence>